<evidence type="ECO:0000256" key="2">
    <source>
        <dbReference type="ARBA" id="ARBA00022679"/>
    </source>
</evidence>
<dbReference type="EMBL" id="CP014518">
    <property type="protein sequence ID" value="AMM31241.1"/>
    <property type="molecule type" value="Genomic_DNA"/>
</dbReference>
<evidence type="ECO:0000313" key="6">
    <source>
        <dbReference type="EMBL" id="AMM31241.1"/>
    </source>
</evidence>
<feature type="region of interest" description="Disordered" evidence="4">
    <location>
        <begin position="181"/>
        <end position="212"/>
    </location>
</feature>
<organism evidence="6 7">
    <name type="scientific">Sinomonas atrocyanea</name>
    <dbReference type="NCBI Taxonomy" id="37927"/>
    <lineage>
        <taxon>Bacteria</taxon>
        <taxon>Bacillati</taxon>
        <taxon>Actinomycetota</taxon>
        <taxon>Actinomycetes</taxon>
        <taxon>Micrococcales</taxon>
        <taxon>Micrococcaceae</taxon>
        <taxon>Sinomonas</taxon>
    </lineage>
</organism>
<evidence type="ECO:0000256" key="4">
    <source>
        <dbReference type="SAM" id="MobiDB-lite"/>
    </source>
</evidence>
<sequence length="212" mass="22882">MDSEHKPGPSEFWDEFYAERQRVWSGKPNGALVREVGAVAPGRAIDLGCGEGADAIWLAERGWTVTGVDVSAVALGRAAEHAEEAGVADRITWLARDLAEWEPEEAYDLVTASFLHSPVEFPRERVLLAATRAVAPGGLLFVVGHTAFPPWSRHPHDEHMPSAEELAASLGLRSDLWAIETSTSEGREATGPEGQKAVLTDAILKARRSPGD</sequence>
<dbReference type="Proteomes" id="UP000070134">
    <property type="component" value="Chromosome"/>
</dbReference>
<evidence type="ECO:0000313" key="7">
    <source>
        <dbReference type="Proteomes" id="UP000070134"/>
    </source>
</evidence>
<proteinExistence type="predicted"/>
<name>A0A126ZXF5_9MICC</name>
<keyword evidence="7" id="KW-1185">Reference proteome</keyword>
<keyword evidence="1" id="KW-0489">Methyltransferase</keyword>
<dbReference type="RefSeq" id="WP_066494998.1">
    <property type="nucleotide sequence ID" value="NZ_BJMO01000070.1"/>
</dbReference>
<dbReference type="STRING" id="37927.SA2016_0547"/>
<dbReference type="OrthoDB" id="9786503at2"/>
<dbReference type="PANTHER" id="PTHR43464:SF19">
    <property type="entry name" value="UBIQUINONE BIOSYNTHESIS O-METHYLTRANSFERASE, MITOCHONDRIAL"/>
    <property type="match status" value="1"/>
</dbReference>
<accession>A0A126ZXF5</accession>
<dbReference type="GO" id="GO:0032259">
    <property type="term" value="P:methylation"/>
    <property type="evidence" value="ECO:0007669"/>
    <property type="project" value="UniProtKB-KW"/>
</dbReference>
<dbReference type="SUPFAM" id="SSF53335">
    <property type="entry name" value="S-adenosyl-L-methionine-dependent methyltransferases"/>
    <property type="match status" value="1"/>
</dbReference>
<dbReference type="InterPro" id="IPR029063">
    <property type="entry name" value="SAM-dependent_MTases_sf"/>
</dbReference>
<dbReference type="AlphaFoldDB" id="A0A126ZXF5"/>
<dbReference type="GO" id="GO:0008168">
    <property type="term" value="F:methyltransferase activity"/>
    <property type="evidence" value="ECO:0007669"/>
    <property type="project" value="UniProtKB-KW"/>
</dbReference>
<dbReference type="PANTHER" id="PTHR43464">
    <property type="entry name" value="METHYLTRANSFERASE"/>
    <property type="match status" value="1"/>
</dbReference>
<dbReference type="PATRIC" id="fig|37927.3.peg.564"/>
<reference evidence="6 7" key="1">
    <citation type="submission" date="2016-02" db="EMBL/GenBank/DDBJ databases">
        <title>Complete genome of Sinomonas atrocyanea KCTC 3377.</title>
        <authorList>
            <person name="Kim K.M."/>
        </authorList>
    </citation>
    <scope>NUCLEOTIDE SEQUENCE [LARGE SCALE GENOMIC DNA]</scope>
    <source>
        <strain evidence="6 7">KCTC 3377</strain>
    </source>
</reference>
<dbReference type="Pfam" id="PF13649">
    <property type="entry name" value="Methyltransf_25"/>
    <property type="match status" value="1"/>
</dbReference>
<keyword evidence="3" id="KW-0949">S-adenosyl-L-methionine</keyword>
<evidence type="ECO:0000256" key="1">
    <source>
        <dbReference type="ARBA" id="ARBA00022603"/>
    </source>
</evidence>
<dbReference type="CDD" id="cd02440">
    <property type="entry name" value="AdoMet_MTases"/>
    <property type="match status" value="1"/>
</dbReference>
<dbReference type="Gene3D" id="3.40.50.150">
    <property type="entry name" value="Vaccinia Virus protein VP39"/>
    <property type="match status" value="1"/>
</dbReference>
<keyword evidence="2 6" id="KW-0808">Transferase</keyword>
<dbReference type="KEGG" id="satk:SA2016_0547"/>
<evidence type="ECO:0000256" key="3">
    <source>
        <dbReference type="ARBA" id="ARBA00022691"/>
    </source>
</evidence>
<gene>
    <name evidence="6" type="ORF">SA2016_0547</name>
</gene>
<protein>
    <submittedName>
        <fullName evidence="6">SAM-dependent methlyltransferase</fullName>
    </submittedName>
</protein>
<feature type="domain" description="Methyltransferase" evidence="5">
    <location>
        <begin position="45"/>
        <end position="138"/>
    </location>
</feature>
<evidence type="ECO:0000259" key="5">
    <source>
        <dbReference type="Pfam" id="PF13649"/>
    </source>
</evidence>
<dbReference type="InterPro" id="IPR041698">
    <property type="entry name" value="Methyltransf_25"/>
</dbReference>